<evidence type="ECO:0008006" key="4">
    <source>
        <dbReference type="Google" id="ProtNLM"/>
    </source>
</evidence>
<dbReference type="RefSeq" id="WP_183392366.1">
    <property type="nucleotide sequence ID" value="NZ_JACHVY010000003.1"/>
</dbReference>
<dbReference type="AlphaFoldDB" id="A0A7W4TPB8"/>
<evidence type="ECO:0000256" key="1">
    <source>
        <dbReference type="SAM" id="Phobius"/>
    </source>
</evidence>
<dbReference type="EMBL" id="JACHVY010000003">
    <property type="protein sequence ID" value="MBB2902648.1"/>
    <property type="molecule type" value="Genomic_DNA"/>
</dbReference>
<comment type="caution">
    <text evidence="2">The sequence shown here is derived from an EMBL/GenBank/DDBJ whole genome shotgun (WGS) entry which is preliminary data.</text>
</comment>
<proteinExistence type="predicted"/>
<reference evidence="2 3" key="1">
    <citation type="submission" date="2020-08" db="EMBL/GenBank/DDBJ databases">
        <title>The Agave Microbiome: Exploring the role of microbial communities in plant adaptations to desert environments.</title>
        <authorList>
            <person name="Partida-Martinez L.P."/>
        </authorList>
    </citation>
    <scope>NUCLEOTIDE SEQUENCE [LARGE SCALE GENOMIC DNA]</scope>
    <source>
        <strain evidence="2 3">AS2.23</strain>
    </source>
</reference>
<evidence type="ECO:0000313" key="2">
    <source>
        <dbReference type="EMBL" id="MBB2902648.1"/>
    </source>
</evidence>
<reference evidence="2 3" key="2">
    <citation type="submission" date="2020-08" db="EMBL/GenBank/DDBJ databases">
        <authorList>
            <person name="Partida-Martinez L."/>
            <person name="Huntemann M."/>
            <person name="Clum A."/>
            <person name="Wang J."/>
            <person name="Palaniappan K."/>
            <person name="Ritter S."/>
            <person name="Chen I.-M."/>
            <person name="Stamatis D."/>
            <person name="Reddy T."/>
            <person name="O'Malley R."/>
            <person name="Daum C."/>
            <person name="Shapiro N."/>
            <person name="Ivanova N."/>
            <person name="Kyrpides N."/>
            <person name="Woyke T."/>
        </authorList>
    </citation>
    <scope>NUCLEOTIDE SEQUENCE [LARGE SCALE GENOMIC DNA]</scope>
    <source>
        <strain evidence="2 3">AS2.23</strain>
    </source>
</reference>
<feature type="transmembrane region" description="Helical" evidence="1">
    <location>
        <begin position="105"/>
        <end position="127"/>
    </location>
</feature>
<gene>
    <name evidence="2" type="ORF">FHR75_003479</name>
</gene>
<dbReference type="Proteomes" id="UP000533269">
    <property type="component" value="Unassembled WGS sequence"/>
</dbReference>
<keyword evidence="1" id="KW-1133">Transmembrane helix</keyword>
<keyword evidence="1" id="KW-0472">Membrane</keyword>
<protein>
    <recommendedName>
        <fullName evidence="4">Transmembrane protein</fullName>
    </recommendedName>
</protein>
<name>A0A7W4TPB8_KINRA</name>
<sequence>MLLYADRPAHRSRQLAADGAWLLLVVLSVVAGRAVHGAAASVAAPARGFSAGSRDLAGRLSAAGDAASGTPLIGDDLADVLGSSAASASSLARAADAQVRSALELATLLGVLTALVPIALVTAVRLLQRVRWARAARRARGLSASPAGERVLALRALQRRAPEQLLAVHPDPAAAWQAQDPAAVRALADLELRALGVDRPTAARR</sequence>
<evidence type="ECO:0000313" key="3">
    <source>
        <dbReference type="Proteomes" id="UP000533269"/>
    </source>
</evidence>
<keyword evidence="1" id="KW-0812">Transmembrane</keyword>
<organism evidence="2 3">
    <name type="scientific">Kineococcus radiotolerans</name>
    <dbReference type="NCBI Taxonomy" id="131568"/>
    <lineage>
        <taxon>Bacteria</taxon>
        <taxon>Bacillati</taxon>
        <taxon>Actinomycetota</taxon>
        <taxon>Actinomycetes</taxon>
        <taxon>Kineosporiales</taxon>
        <taxon>Kineosporiaceae</taxon>
        <taxon>Kineococcus</taxon>
    </lineage>
</organism>
<accession>A0A7W4TPB8</accession>